<organism evidence="1 2">
    <name type="scientific">Brevirhabdus pacifica</name>
    <dbReference type="NCBI Taxonomy" id="1267768"/>
    <lineage>
        <taxon>Bacteria</taxon>
        <taxon>Pseudomonadati</taxon>
        <taxon>Pseudomonadota</taxon>
        <taxon>Alphaproteobacteria</taxon>
        <taxon>Rhodobacterales</taxon>
        <taxon>Paracoccaceae</taxon>
        <taxon>Brevirhabdus</taxon>
    </lineage>
</organism>
<dbReference type="RefSeq" id="WP_076979990.1">
    <property type="nucleotide sequence ID" value="NZ_CP019124.1"/>
</dbReference>
<name>A0A1U7DJA6_9RHOB</name>
<sequence length="119" mass="12431">MPLTFGLRDHVFVDDAVLHGLRGALGCVGADQAITLSYEIMSDRLKEMARLSQAGDLAGVAARCDSVDAMGRAVAMTSVCAVAGDAGQCARRGELAALAAVLSRLGRVLDRSIMQLLDL</sequence>
<gene>
    <name evidence="1" type="ORF">BV394_09765</name>
</gene>
<dbReference type="Proteomes" id="UP000187266">
    <property type="component" value="Chromosome"/>
</dbReference>
<dbReference type="EMBL" id="CP019124">
    <property type="protein sequence ID" value="APX89969.1"/>
    <property type="molecule type" value="Genomic_DNA"/>
</dbReference>
<protein>
    <submittedName>
        <fullName evidence="1">Uncharacterized protein</fullName>
    </submittedName>
</protein>
<accession>A0A2M9DB16</accession>
<proteinExistence type="predicted"/>
<evidence type="ECO:0000313" key="1">
    <source>
        <dbReference type="EMBL" id="APX89969.1"/>
    </source>
</evidence>
<evidence type="ECO:0000313" key="2">
    <source>
        <dbReference type="Proteomes" id="UP000187266"/>
    </source>
</evidence>
<dbReference type="AlphaFoldDB" id="A0A1U7DJA6"/>
<accession>A0A1U7DJA6</accession>
<dbReference type="STRING" id="1267768.BV394_09765"/>
<reference evidence="1 2" key="1">
    <citation type="submission" date="2017-01" db="EMBL/GenBank/DDBJ databases">
        <title>Genomic analysis of Xuhuaishuia manganoxidans DY6-4.</title>
        <authorList>
            <person name="Wang X."/>
        </authorList>
    </citation>
    <scope>NUCLEOTIDE SEQUENCE [LARGE SCALE GENOMIC DNA]</scope>
    <source>
        <strain evidence="1 2">DY6-4</strain>
    </source>
</reference>
<keyword evidence="2" id="KW-1185">Reference proteome</keyword>